<feature type="compositionally biased region" description="Basic and acidic residues" evidence="1">
    <location>
        <begin position="33"/>
        <end position="57"/>
    </location>
</feature>
<dbReference type="KEGG" id="ang:An11g10700"/>
<dbReference type="GeneID" id="84592426"/>
<reference evidence="2" key="2">
    <citation type="submission" date="2025-08" db="UniProtKB">
        <authorList>
            <consortium name="RefSeq"/>
        </authorList>
    </citation>
    <scope>IDENTIFICATION</scope>
</reference>
<organism evidence="2">
    <name type="scientific">Aspergillus niger</name>
    <dbReference type="NCBI Taxonomy" id="5061"/>
    <lineage>
        <taxon>Eukaryota</taxon>
        <taxon>Fungi</taxon>
        <taxon>Dikarya</taxon>
        <taxon>Ascomycota</taxon>
        <taxon>Pezizomycotina</taxon>
        <taxon>Eurotiomycetes</taxon>
        <taxon>Eurotiomycetidae</taxon>
        <taxon>Eurotiales</taxon>
        <taxon>Aspergillaceae</taxon>
        <taxon>Aspergillus</taxon>
        <taxon>Aspergillus subgen. Circumdati</taxon>
    </lineage>
</organism>
<feature type="compositionally biased region" description="Basic and acidic residues" evidence="1">
    <location>
        <begin position="15"/>
        <end position="26"/>
    </location>
</feature>
<dbReference type="VEuPathDB" id="FungiDB:An11g10700"/>
<dbReference type="AlphaFoldDB" id="A0AAJ8BSC5"/>
<gene>
    <name evidence="2" type="ORF">An11g10700</name>
</gene>
<dbReference type="RefSeq" id="XP_059601691.1">
    <property type="nucleotide sequence ID" value="XM_059750568.1"/>
</dbReference>
<name>A0AAJ8BSC5_ASPNG</name>
<evidence type="ECO:0000313" key="2">
    <source>
        <dbReference type="RefSeq" id="XP_059601691.1"/>
    </source>
</evidence>
<protein>
    <submittedName>
        <fullName evidence="2">Uncharacterized protein</fullName>
    </submittedName>
</protein>
<evidence type="ECO:0000256" key="1">
    <source>
        <dbReference type="SAM" id="MobiDB-lite"/>
    </source>
</evidence>
<sequence length="70" mass="7751">MVKMPTAGELLVTETPDKRREVRERAQGSPGDGDERVSECSSNRRLEPVGKDDDGGEGRSWFWRAFGGTP</sequence>
<reference evidence="2" key="1">
    <citation type="submission" date="2025-02" db="EMBL/GenBank/DDBJ databases">
        <authorList>
            <consortium name="NCBI Genome Project"/>
        </authorList>
    </citation>
    <scope>NUCLEOTIDE SEQUENCE</scope>
</reference>
<feature type="region of interest" description="Disordered" evidence="1">
    <location>
        <begin position="1"/>
        <end position="60"/>
    </location>
</feature>
<accession>A0AAJ8BSC5</accession>
<proteinExistence type="predicted"/>